<dbReference type="InterPro" id="IPR027477">
    <property type="entry name" value="Succ_DH/fumarate_Rdtase_cat_sf"/>
</dbReference>
<dbReference type="HOGENOM" id="CLU_011398_4_5_9"/>
<dbReference type="InterPro" id="IPR003953">
    <property type="entry name" value="FAD-dep_OxRdtase_2_FAD-bd"/>
</dbReference>
<reference evidence="7 8" key="1">
    <citation type="journal article" date="2011" name="J. Bacteriol.">
        <title>Genome sequence of Brevibacillus laterosporus LMG 15441, a pathogen of invertebrates.</title>
        <authorList>
            <person name="Djukic M."/>
            <person name="Poehlein A."/>
            <person name="Thurmer A."/>
            <person name="Daniel R."/>
        </authorList>
    </citation>
    <scope>NUCLEOTIDE SEQUENCE [LARGE SCALE GENOMIC DNA]</scope>
    <source>
        <strain evidence="7 8">LMG 15441</strain>
    </source>
</reference>
<dbReference type="Proteomes" id="UP000005850">
    <property type="component" value="Chromosome"/>
</dbReference>
<dbReference type="InterPro" id="IPR010960">
    <property type="entry name" value="Flavocytochrome_c"/>
</dbReference>
<proteinExistence type="inferred from homology"/>
<protein>
    <submittedName>
        <fullName evidence="7">Fumarate reductase flavoprotein subunit</fullName>
        <ecNumber evidence="7">1.3.5.4</ecNumber>
    </submittedName>
</protein>
<dbReference type="KEGG" id="blr:BRLA_c045290"/>
<accession>A0A075RC60</accession>
<keyword evidence="4 5" id="KW-0560">Oxidoreductase</keyword>
<organism evidence="7 8">
    <name type="scientific">Brevibacillus laterosporus LMG 15441</name>
    <dbReference type="NCBI Taxonomy" id="1042163"/>
    <lineage>
        <taxon>Bacteria</taxon>
        <taxon>Bacillati</taxon>
        <taxon>Bacillota</taxon>
        <taxon>Bacilli</taxon>
        <taxon>Bacillales</taxon>
        <taxon>Paenibacillaceae</taxon>
        <taxon>Brevibacillus</taxon>
    </lineage>
</organism>
<dbReference type="SUPFAM" id="SSF56425">
    <property type="entry name" value="Succinate dehydrogenase/fumarate reductase flavoprotein, catalytic domain"/>
    <property type="match status" value="1"/>
</dbReference>
<sequence length="488" mass="51123">MKKWMSLMMAAFLAVPVLSGCGSATTPGATEGKATTETATPQDESTDIVVIGAGGAGLSAAVEATNAGAKVIVLEKMPMVGGNTTRATGGLNAAGTEAQKKKGIEDSQELFYQDTMKGGYNKNNPELVKILTTQAKDSVVWLESMGADLSDVGRAGGASVSRIHRPTGGAAVGSNVISTLKNKVKEQNIDVRVKNKAVAIIKEQQGKVTGVTAENKDGKAYTINAKVVILATGGFSANQEMVISYKPELKGFATTNHPGALGEGITLGESVGANLVDMAEIQTHPTVVPEKGVMVTEAVRGNGAILINKDGKRFINELLTRDVVSKGILDQKDGVAYLFFDDGLRKGLKAVEEYFNMQLVTEADSVEELAGKIGVDKDAMMKSVKTYNDAVAAKQDKEFKRDDLPLQLNQGKVYAIQVTPAVHHTMGGLQINTNAEVMNKEGQIIKGLYAAGEVTGGVHGGNRLGGNAMADIVTFGRIAGQNAAKAAK</sequence>
<dbReference type="Pfam" id="PF00890">
    <property type="entry name" value="FAD_binding_2"/>
    <property type="match status" value="1"/>
</dbReference>
<gene>
    <name evidence="7" type="ORF">BRLA_c045290</name>
</gene>
<dbReference type="eggNOG" id="COG1053">
    <property type="taxonomic scope" value="Bacteria"/>
</dbReference>
<dbReference type="PANTHER" id="PTHR43400">
    <property type="entry name" value="FUMARATE REDUCTASE"/>
    <property type="match status" value="1"/>
</dbReference>
<comment type="cofactor">
    <cofactor evidence="1">
        <name>FAD</name>
        <dbReference type="ChEBI" id="CHEBI:57692"/>
    </cofactor>
</comment>
<evidence type="ECO:0000256" key="4">
    <source>
        <dbReference type="ARBA" id="ARBA00023002"/>
    </source>
</evidence>
<dbReference type="FunFam" id="3.90.700.10:FF:000007">
    <property type="entry name" value="NADH-dependent fumarate reductase"/>
    <property type="match status" value="1"/>
</dbReference>
<keyword evidence="5" id="KW-0732">Signal</keyword>
<dbReference type="PRINTS" id="PR00368">
    <property type="entry name" value="FADPNR"/>
</dbReference>
<name>A0A075RC60_BRELA</name>
<dbReference type="GO" id="GO:0010181">
    <property type="term" value="F:FMN binding"/>
    <property type="evidence" value="ECO:0007669"/>
    <property type="project" value="InterPro"/>
</dbReference>
<dbReference type="AlphaFoldDB" id="A0A075RC60"/>
<dbReference type="InterPro" id="IPR050315">
    <property type="entry name" value="FAD-oxidoreductase_2"/>
</dbReference>
<feature type="signal peptide" evidence="5">
    <location>
        <begin position="1"/>
        <end position="19"/>
    </location>
</feature>
<evidence type="ECO:0000256" key="3">
    <source>
        <dbReference type="ARBA" id="ARBA00022827"/>
    </source>
</evidence>
<keyword evidence="8" id="KW-1185">Reference proteome</keyword>
<dbReference type="EC" id="1.3.5.4" evidence="7"/>
<evidence type="ECO:0000259" key="6">
    <source>
        <dbReference type="Pfam" id="PF00890"/>
    </source>
</evidence>
<dbReference type="Gene3D" id="3.50.50.60">
    <property type="entry name" value="FAD/NAD(P)-binding domain"/>
    <property type="match status" value="1"/>
</dbReference>
<dbReference type="PANTHER" id="PTHR43400:SF7">
    <property type="entry name" value="FAD-DEPENDENT OXIDOREDUCTASE 2 FAD BINDING DOMAIN-CONTAINING PROTEIN"/>
    <property type="match status" value="1"/>
</dbReference>
<evidence type="ECO:0000256" key="5">
    <source>
        <dbReference type="RuleBase" id="RU366062"/>
    </source>
</evidence>
<dbReference type="SUPFAM" id="SSF51905">
    <property type="entry name" value="FAD/NAD(P)-binding domain"/>
    <property type="match status" value="1"/>
</dbReference>
<evidence type="ECO:0000256" key="2">
    <source>
        <dbReference type="ARBA" id="ARBA00022630"/>
    </source>
</evidence>
<keyword evidence="2 5" id="KW-0285">Flavoprotein</keyword>
<evidence type="ECO:0000313" key="8">
    <source>
        <dbReference type="Proteomes" id="UP000005850"/>
    </source>
</evidence>
<comment type="similarity">
    <text evidence="5">Belongs to the FAD-dependent oxidoreductase 2 family. FRD/SDH subfamily.</text>
</comment>
<evidence type="ECO:0000313" key="7">
    <source>
        <dbReference type="EMBL" id="AIG28793.1"/>
    </source>
</evidence>
<feature type="chain" id="PRO_5039752569" evidence="5">
    <location>
        <begin position="20"/>
        <end position="488"/>
    </location>
</feature>
<keyword evidence="3 5" id="KW-0274">FAD</keyword>
<dbReference type="PROSITE" id="PS51257">
    <property type="entry name" value="PROKAR_LIPOPROTEIN"/>
    <property type="match status" value="1"/>
</dbReference>
<dbReference type="Gene3D" id="3.90.700.10">
    <property type="entry name" value="Succinate dehydrogenase/fumarate reductase flavoprotein, catalytic domain"/>
    <property type="match status" value="1"/>
</dbReference>
<dbReference type="GO" id="GO:0033765">
    <property type="term" value="F:steroid dehydrogenase activity, acting on the CH-CH group of donors"/>
    <property type="evidence" value="ECO:0007669"/>
    <property type="project" value="UniProtKB-ARBA"/>
</dbReference>
<dbReference type="EMBL" id="CP007806">
    <property type="protein sequence ID" value="AIG28793.1"/>
    <property type="molecule type" value="Genomic_DNA"/>
</dbReference>
<dbReference type="RefSeq" id="WP_003334140.1">
    <property type="nucleotide sequence ID" value="NZ_CP007806.1"/>
</dbReference>
<dbReference type="NCBIfam" id="TIGR01813">
    <property type="entry name" value="flavo_cyto_c"/>
    <property type="match status" value="1"/>
</dbReference>
<dbReference type="STRING" id="1042163.BRLA_c045290"/>
<dbReference type="InterPro" id="IPR036188">
    <property type="entry name" value="FAD/NAD-bd_sf"/>
</dbReference>
<feature type="domain" description="FAD-dependent oxidoreductase 2 FAD-binding" evidence="6">
    <location>
        <begin position="47"/>
        <end position="468"/>
    </location>
</feature>
<evidence type="ECO:0000256" key="1">
    <source>
        <dbReference type="ARBA" id="ARBA00001974"/>
    </source>
</evidence>